<accession>A0A820GYV3</accession>
<gene>
    <name evidence="1" type="ORF">OTI717_LOCUS41617</name>
</gene>
<dbReference type="EMBL" id="CAJOAX010042788">
    <property type="protein sequence ID" value="CAF4287155.1"/>
    <property type="molecule type" value="Genomic_DNA"/>
</dbReference>
<feature type="non-terminal residue" evidence="1">
    <location>
        <position position="1"/>
    </location>
</feature>
<organism evidence="1 2">
    <name type="scientific">Rotaria sordida</name>
    <dbReference type="NCBI Taxonomy" id="392033"/>
    <lineage>
        <taxon>Eukaryota</taxon>
        <taxon>Metazoa</taxon>
        <taxon>Spiralia</taxon>
        <taxon>Gnathifera</taxon>
        <taxon>Rotifera</taxon>
        <taxon>Eurotatoria</taxon>
        <taxon>Bdelloidea</taxon>
        <taxon>Philodinida</taxon>
        <taxon>Philodinidae</taxon>
        <taxon>Rotaria</taxon>
    </lineage>
</organism>
<feature type="non-terminal residue" evidence="1">
    <location>
        <position position="25"/>
    </location>
</feature>
<reference evidence="1" key="1">
    <citation type="submission" date="2021-02" db="EMBL/GenBank/DDBJ databases">
        <authorList>
            <person name="Nowell W R."/>
        </authorList>
    </citation>
    <scope>NUCLEOTIDE SEQUENCE</scope>
</reference>
<protein>
    <submittedName>
        <fullName evidence="1">Uncharacterized protein</fullName>
    </submittedName>
</protein>
<comment type="caution">
    <text evidence="1">The sequence shown here is derived from an EMBL/GenBank/DDBJ whole genome shotgun (WGS) entry which is preliminary data.</text>
</comment>
<sequence>EKRRLALLQESLARSNALTSGMVST</sequence>
<dbReference type="Proteomes" id="UP000663823">
    <property type="component" value="Unassembled WGS sequence"/>
</dbReference>
<evidence type="ECO:0000313" key="2">
    <source>
        <dbReference type="Proteomes" id="UP000663823"/>
    </source>
</evidence>
<evidence type="ECO:0000313" key="1">
    <source>
        <dbReference type="EMBL" id="CAF4287155.1"/>
    </source>
</evidence>
<proteinExistence type="predicted"/>
<name>A0A820GYV3_9BILA</name>
<dbReference type="AlphaFoldDB" id="A0A820GYV3"/>